<proteinExistence type="predicted"/>
<gene>
    <name evidence="2" type="ORF">FJTKL_01960</name>
</gene>
<dbReference type="Proteomes" id="UP001600888">
    <property type="component" value="Unassembled WGS sequence"/>
</dbReference>
<protein>
    <recommendedName>
        <fullName evidence="4">Zinc metalloproteinase</fullName>
    </recommendedName>
</protein>
<dbReference type="Pfam" id="PF12044">
    <property type="entry name" value="Metallopep"/>
    <property type="match status" value="1"/>
</dbReference>
<reference evidence="2 3" key="1">
    <citation type="submission" date="2024-03" db="EMBL/GenBank/DDBJ databases">
        <title>A high-quality draft genome sequence of Diaporthe vaccinii, a causative agent of upright dieback and viscid rot disease in cranberry plants.</title>
        <authorList>
            <person name="Sarrasin M."/>
            <person name="Lang B.F."/>
            <person name="Burger G."/>
        </authorList>
    </citation>
    <scope>NUCLEOTIDE SEQUENCE [LARGE SCALE GENOMIC DNA]</scope>
    <source>
        <strain evidence="2 3">IS7</strain>
    </source>
</reference>
<evidence type="ECO:0008006" key="4">
    <source>
        <dbReference type="Google" id="ProtNLM"/>
    </source>
</evidence>
<dbReference type="InterPro" id="IPR021917">
    <property type="entry name" value="Unchr_Zn-peptidase-like"/>
</dbReference>
<accession>A0ABR4DZG2</accession>
<dbReference type="PANTHER" id="PTHR21054:SF2">
    <property type="entry name" value="MIP04191P"/>
    <property type="match status" value="1"/>
</dbReference>
<evidence type="ECO:0000313" key="2">
    <source>
        <dbReference type="EMBL" id="KAL2275570.1"/>
    </source>
</evidence>
<dbReference type="EMBL" id="JBAWTH010000130">
    <property type="protein sequence ID" value="KAL2275570.1"/>
    <property type="molecule type" value="Genomic_DNA"/>
</dbReference>
<evidence type="ECO:0000313" key="3">
    <source>
        <dbReference type="Proteomes" id="UP001600888"/>
    </source>
</evidence>
<name>A0ABR4DZG2_9PEZI</name>
<feature type="region of interest" description="Disordered" evidence="1">
    <location>
        <begin position="725"/>
        <end position="773"/>
    </location>
</feature>
<organism evidence="2 3">
    <name type="scientific">Diaporthe vaccinii</name>
    <dbReference type="NCBI Taxonomy" id="105482"/>
    <lineage>
        <taxon>Eukaryota</taxon>
        <taxon>Fungi</taxon>
        <taxon>Dikarya</taxon>
        <taxon>Ascomycota</taxon>
        <taxon>Pezizomycotina</taxon>
        <taxon>Sordariomycetes</taxon>
        <taxon>Sordariomycetidae</taxon>
        <taxon>Diaporthales</taxon>
        <taxon>Diaporthaceae</taxon>
        <taxon>Diaporthe</taxon>
        <taxon>Diaporthe eres species complex</taxon>
    </lineage>
</organism>
<dbReference type="InterPro" id="IPR053002">
    <property type="entry name" value="Metalloproteinase_M10B"/>
</dbReference>
<comment type="caution">
    <text evidence="2">The sequence shown here is derived from an EMBL/GenBank/DDBJ whole genome shotgun (WGS) entry which is preliminary data.</text>
</comment>
<dbReference type="PANTHER" id="PTHR21054">
    <property type="entry name" value="ZINC METALLOPROTEINASE-RELATED"/>
    <property type="match status" value="1"/>
</dbReference>
<sequence length="790" mass="87622">MATANPLPDLVFENVQNGETVYQRCVIIKARYSPVENSPFMVTVEQKSPSSGDELYPSQTWPVAAGHTKIIVMLSPGNNELHIHPNSDTTQVVMLRLNYTPILKQPPLHLAMMIGSDSDLDIDFEPSKALPGFEDKSSIDSAINRFRMTAYLWQAMIAEDMRMQGLGRRSFRLDEDWGIDTTSAMFLHAVRQADIWVAGAARTTARIHLIKSEHTVAEITDAKIAQDNPLGRNKKTLHTWFAEALQASGLGIFTGSARPIVAGLIVDSRWVQEDLFVHGHAAMGSHNPVGVSLAVVGSHLEYSWPQYLEEINSYLMDASRPEDGEVSTANAETGTMWEVCSIGQTDFLHQLGHAFGAGHTTGIMSGGCAQHWPRHFLARTAPDRLTGEEGIVVKHGETANEATFDIKDLLAFSLLPHFWIPGDRKLPLDPLFARYMMPSVHVEEFEDEDGNLEKQLVTASPANIVRILWNGEPSERPSLQYQLFGAKVPARLIEEAFSRDTPVRLSILAGNGKERVVPNFWDLVTDPSTLHIPGSDVVLHRRSVMCKNLEEGLDGMQRKTLWRWATLLSKRMEHGTIARANEVNIRIGCYLLGLYVRFEDGIRVNCGPRFHKMMGGKFRKHFGGNIQQHLMIPPSQEIVRVEIGRDSSALRGVTIHLSNGEVKGALSGGGPFEERCMLEATKGERIVGFYGRSYFGERLDSVVEFGIITAPRDVELPVEVYDMPQLQNTDGGLTEADYDREDDPDALPSNESDSDDEFNGPDIPDDADDSEDALIGAMADLEVAGMDEED</sequence>
<keyword evidence="3" id="KW-1185">Reference proteome</keyword>
<feature type="compositionally biased region" description="Acidic residues" evidence="1">
    <location>
        <begin position="736"/>
        <end position="745"/>
    </location>
</feature>
<evidence type="ECO:0000256" key="1">
    <source>
        <dbReference type="SAM" id="MobiDB-lite"/>
    </source>
</evidence>
<feature type="compositionally biased region" description="Acidic residues" evidence="1">
    <location>
        <begin position="752"/>
        <end position="772"/>
    </location>
</feature>